<keyword evidence="1" id="KW-1133">Transmembrane helix</keyword>
<keyword evidence="1" id="KW-0472">Membrane</keyword>
<evidence type="ECO:0000313" key="3">
    <source>
        <dbReference type="Proteomes" id="UP000008209"/>
    </source>
</evidence>
<dbReference type="KEGG" id="shp:Sput200_3536"/>
<dbReference type="Proteomes" id="UP000008209">
    <property type="component" value="Chromosome"/>
</dbReference>
<evidence type="ECO:0000313" key="2">
    <source>
        <dbReference type="EMBL" id="ADV55923.1"/>
    </source>
</evidence>
<organism evidence="2 3">
    <name type="scientific">Shewanella putrefaciens (strain 200)</name>
    <dbReference type="NCBI Taxonomy" id="399804"/>
    <lineage>
        <taxon>Bacteria</taxon>
        <taxon>Pseudomonadati</taxon>
        <taxon>Pseudomonadota</taxon>
        <taxon>Gammaproteobacteria</taxon>
        <taxon>Alteromonadales</taxon>
        <taxon>Shewanellaceae</taxon>
        <taxon>Shewanella</taxon>
    </lineage>
</organism>
<gene>
    <name evidence="2" type="ordered locus">Sput200_3536</name>
</gene>
<proteinExistence type="predicted"/>
<sequence length="50" mass="5655">MFELIIIGLVVIIATLIFYPKKLSSQHNKLGLYSGLILLFIGVLISYLFQ</sequence>
<protein>
    <submittedName>
        <fullName evidence="2">Polar amino acid ABC transporter, inner membrane subunit</fullName>
    </submittedName>
</protein>
<dbReference type="HOGENOM" id="CLU_3122607_0_0_6"/>
<dbReference type="AlphaFoldDB" id="E6XPY8"/>
<feature type="transmembrane region" description="Helical" evidence="1">
    <location>
        <begin position="6"/>
        <end position="23"/>
    </location>
</feature>
<dbReference type="EMBL" id="CP002457">
    <property type="protein sequence ID" value="ADV55923.1"/>
    <property type="molecule type" value="Genomic_DNA"/>
</dbReference>
<feature type="transmembrane region" description="Helical" evidence="1">
    <location>
        <begin position="30"/>
        <end position="49"/>
    </location>
</feature>
<keyword evidence="1" id="KW-0812">Transmembrane</keyword>
<evidence type="ECO:0000256" key="1">
    <source>
        <dbReference type="SAM" id="Phobius"/>
    </source>
</evidence>
<name>E6XPY8_SHEP2</name>
<accession>E6XPY8</accession>
<reference evidence="2 3" key="1">
    <citation type="submission" date="2011-01" db="EMBL/GenBank/DDBJ databases">
        <title>Complete sequence of Shewanella putrefaciens 200.</title>
        <authorList>
            <consortium name="US DOE Joint Genome Institute"/>
            <person name="Lucas S."/>
            <person name="Copeland A."/>
            <person name="Lapidus A."/>
            <person name="Cheng J.-F."/>
            <person name="Bruce D."/>
            <person name="Goodwin L."/>
            <person name="Pitluck S."/>
            <person name="Munk A.C."/>
            <person name="Detter J.C."/>
            <person name="Han C."/>
            <person name="Tapia R."/>
            <person name="Land M."/>
            <person name="Hauser L."/>
            <person name="Chang Y.-J."/>
            <person name="Jeffries C."/>
            <person name="Kyrpides N."/>
            <person name="Ivanova N."/>
            <person name="Mikhailova N."/>
            <person name="Kolker E."/>
            <person name="Lawrence C."/>
            <person name="McCue L.A."/>
            <person name="DiChristina T."/>
            <person name="Nealson K."/>
            <person name="Fredrickson J.K."/>
            <person name="Woyke T."/>
        </authorList>
    </citation>
    <scope>NUCLEOTIDE SEQUENCE [LARGE SCALE GENOMIC DNA]</scope>
    <source>
        <strain evidence="2 3">200</strain>
    </source>
</reference>